<proteinExistence type="predicted"/>
<gene>
    <name evidence="1" type="ORF">RPERSI_LOCUS33940</name>
</gene>
<reference evidence="1" key="1">
    <citation type="submission" date="2021-06" db="EMBL/GenBank/DDBJ databases">
        <authorList>
            <person name="Kallberg Y."/>
            <person name="Tangrot J."/>
            <person name="Rosling A."/>
        </authorList>
    </citation>
    <scope>NUCLEOTIDE SEQUENCE</scope>
    <source>
        <strain evidence="1">MA461A</strain>
    </source>
</reference>
<sequence length="57" mass="6938">QAKMLASLLDKLIRKIKINRLLKEESLSRRLIIDLSRVLEEICEYFKNQFRSRNFQE</sequence>
<keyword evidence="2" id="KW-1185">Reference proteome</keyword>
<feature type="non-terminal residue" evidence="1">
    <location>
        <position position="57"/>
    </location>
</feature>
<comment type="caution">
    <text evidence="1">The sequence shown here is derived from an EMBL/GenBank/DDBJ whole genome shotgun (WGS) entry which is preliminary data.</text>
</comment>
<dbReference type="EMBL" id="CAJVQC010149398">
    <property type="protein sequence ID" value="CAG8846035.1"/>
    <property type="molecule type" value="Genomic_DNA"/>
</dbReference>
<feature type="non-terminal residue" evidence="1">
    <location>
        <position position="1"/>
    </location>
</feature>
<organism evidence="1 2">
    <name type="scientific">Racocetra persica</name>
    <dbReference type="NCBI Taxonomy" id="160502"/>
    <lineage>
        <taxon>Eukaryota</taxon>
        <taxon>Fungi</taxon>
        <taxon>Fungi incertae sedis</taxon>
        <taxon>Mucoromycota</taxon>
        <taxon>Glomeromycotina</taxon>
        <taxon>Glomeromycetes</taxon>
        <taxon>Diversisporales</taxon>
        <taxon>Gigasporaceae</taxon>
        <taxon>Racocetra</taxon>
    </lineage>
</organism>
<evidence type="ECO:0000313" key="2">
    <source>
        <dbReference type="Proteomes" id="UP000789920"/>
    </source>
</evidence>
<protein>
    <submittedName>
        <fullName evidence="1">8480_t:CDS:1</fullName>
    </submittedName>
</protein>
<name>A0ACA9STW1_9GLOM</name>
<evidence type="ECO:0000313" key="1">
    <source>
        <dbReference type="EMBL" id="CAG8846035.1"/>
    </source>
</evidence>
<accession>A0ACA9STW1</accession>
<dbReference type="Proteomes" id="UP000789920">
    <property type="component" value="Unassembled WGS sequence"/>
</dbReference>